<dbReference type="Pfam" id="PF16177">
    <property type="entry name" value="ACAS_N"/>
    <property type="match status" value="1"/>
</dbReference>
<dbReference type="PANTHER" id="PTHR42921:SF1">
    <property type="entry name" value="ACETOACETYL-COA SYNTHETASE"/>
    <property type="match status" value="1"/>
</dbReference>
<dbReference type="Pfam" id="PF00501">
    <property type="entry name" value="AMP-binding"/>
    <property type="match status" value="1"/>
</dbReference>
<dbReference type="EMBL" id="JBIPKE010000012">
    <property type="protein sequence ID" value="MFH6982694.1"/>
    <property type="molecule type" value="Genomic_DNA"/>
</dbReference>
<dbReference type="InterPro" id="IPR032387">
    <property type="entry name" value="ACAS_N"/>
</dbReference>
<keyword evidence="2 7" id="KW-0436">Ligase</keyword>
<keyword evidence="4" id="KW-0067">ATP-binding</keyword>
<dbReference type="RefSeq" id="WP_395416362.1">
    <property type="nucleotide sequence ID" value="NZ_JBIPKE010000012.1"/>
</dbReference>
<evidence type="ECO:0000256" key="4">
    <source>
        <dbReference type="ARBA" id="ARBA00022840"/>
    </source>
</evidence>
<dbReference type="Proteomes" id="UP001610063">
    <property type="component" value="Unassembled WGS sequence"/>
</dbReference>
<name>A0ABW7N541_9BACT</name>
<dbReference type="SUPFAM" id="SSF56801">
    <property type="entry name" value="Acetyl-CoA synthetase-like"/>
    <property type="match status" value="1"/>
</dbReference>
<accession>A0ABW7N541</accession>
<dbReference type="InterPro" id="IPR020845">
    <property type="entry name" value="AMP-binding_CS"/>
</dbReference>
<protein>
    <submittedName>
        <fullName evidence="7">Acetoacetate--CoA ligase</fullName>
        <ecNumber evidence="7">6.2.1.16</ecNumber>
    </submittedName>
</protein>
<feature type="domain" description="Acetyl-coenzyme A synthetase N-terminal" evidence="6">
    <location>
        <begin position="40"/>
        <end position="95"/>
    </location>
</feature>
<dbReference type="GO" id="GO:0030729">
    <property type="term" value="F:acetoacetate-CoA ligase activity"/>
    <property type="evidence" value="ECO:0007669"/>
    <property type="project" value="UniProtKB-EC"/>
</dbReference>
<evidence type="ECO:0000313" key="8">
    <source>
        <dbReference type="Proteomes" id="UP001610063"/>
    </source>
</evidence>
<evidence type="ECO:0000259" key="5">
    <source>
        <dbReference type="Pfam" id="PF00501"/>
    </source>
</evidence>
<dbReference type="PROSITE" id="PS00455">
    <property type="entry name" value="AMP_BINDING"/>
    <property type="match status" value="1"/>
</dbReference>
<feature type="domain" description="AMP-dependent synthetase/ligase" evidence="5">
    <location>
        <begin position="99"/>
        <end position="472"/>
    </location>
</feature>
<dbReference type="PANTHER" id="PTHR42921">
    <property type="entry name" value="ACETOACETYL-COA SYNTHETASE"/>
    <property type="match status" value="1"/>
</dbReference>
<dbReference type="NCBIfam" id="NF002937">
    <property type="entry name" value="PRK03584.1"/>
    <property type="match status" value="1"/>
</dbReference>
<dbReference type="InterPro" id="IPR005914">
    <property type="entry name" value="Acac_CoA_synth"/>
</dbReference>
<comment type="similarity">
    <text evidence="1">Belongs to the ATP-dependent AMP-binding enzyme family.</text>
</comment>
<organism evidence="7 8">
    <name type="scientific">Marinoscillum luteum</name>
    <dbReference type="NCBI Taxonomy" id="861051"/>
    <lineage>
        <taxon>Bacteria</taxon>
        <taxon>Pseudomonadati</taxon>
        <taxon>Bacteroidota</taxon>
        <taxon>Cytophagia</taxon>
        <taxon>Cytophagales</taxon>
        <taxon>Reichenbachiellaceae</taxon>
        <taxon>Marinoscillum</taxon>
    </lineage>
</organism>
<dbReference type="InterPro" id="IPR045851">
    <property type="entry name" value="AMP-bd_C_sf"/>
</dbReference>
<sequence>MTPKHPEILWSPSDSLKADSNLAAYMSWLHDERGLTFSNYDALWEWSVSDTHAFWQSIYEYFKVISHHPYTAVHSDDLMPDTRWFDGATLNYAEHIFRNQNEQHPAIIFKAEGRNTVEISWRELRDQVAAMARFLKARGVEKGDRVVAFLPNCPEATVGFLAACSLGVIWSSCSPDFGPSSVVDRFQQITPKVLITVDGYRYGGKEFDKSAVVREIVDRLPTLETIVEIPYLQNEKILTKSVSWAEVVRTPFEGLDFTPVDFSDPIWVLYSSGTTGQPKAITHSHGGTLLEHLKYVSFHNDVKPGERYFWFTTTGWMMWNFVQATLLVGATIVLYDGSPGYPDLGVLWQMAQDHQIQHFGTSAPYIVACMKAGLAPGRDFDLKTLRSISSTGSPLPPEGFDWVYEAVKKDLWLCSMSGGTDVCSAFVGGCPLEPVYEGEIQRRALGCAMYAFDDEGKPLVGEVGEMVVTSPMPSMPIYFWNDPDKVRYRESYFEMFPGIWRHGDWLSITERNTLVIHGRSDATLNRHGVRIGTAEIYQSVSKIETIVDSLVVNLELDGGKHFMPLFVVLKEGQALDDQLIKQIGHQLKTDFSPRHIPDTVVLVRDLPYTISGKKMEAPVKKILMGKPVEKAANLGAMRNPESLDFFVTYAKQVPV</sequence>
<evidence type="ECO:0000256" key="2">
    <source>
        <dbReference type="ARBA" id="ARBA00022598"/>
    </source>
</evidence>
<gene>
    <name evidence="7" type="ORF">ACHKAR_04545</name>
</gene>
<dbReference type="CDD" id="cd05943">
    <property type="entry name" value="AACS"/>
    <property type="match status" value="1"/>
</dbReference>
<dbReference type="Gene3D" id="3.40.50.12780">
    <property type="entry name" value="N-terminal domain of ligase-like"/>
    <property type="match status" value="1"/>
</dbReference>
<proteinExistence type="inferred from homology"/>
<dbReference type="InterPro" id="IPR000873">
    <property type="entry name" value="AMP-dep_synth/lig_dom"/>
</dbReference>
<keyword evidence="8" id="KW-1185">Reference proteome</keyword>
<dbReference type="InterPro" id="IPR042099">
    <property type="entry name" value="ANL_N_sf"/>
</dbReference>
<reference evidence="7 8" key="1">
    <citation type="journal article" date="2013" name="Int. J. Syst. Evol. Microbiol.">
        <title>Marinoscillum luteum sp. nov., isolated from marine sediment.</title>
        <authorList>
            <person name="Cha I.T."/>
            <person name="Park S.J."/>
            <person name="Kim S.J."/>
            <person name="Kim J.G."/>
            <person name="Jung M.Y."/>
            <person name="Shin K.S."/>
            <person name="Kwon K.K."/>
            <person name="Yang S.H."/>
            <person name="Seo Y.S."/>
            <person name="Rhee S.K."/>
        </authorList>
    </citation>
    <scope>NUCLEOTIDE SEQUENCE [LARGE SCALE GENOMIC DNA]</scope>
    <source>
        <strain evidence="7 8">KCTC 23939</strain>
    </source>
</reference>
<comment type="caution">
    <text evidence="7">The sequence shown here is derived from an EMBL/GenBank/DDBJ whole genome shotgun (WGS) entry which is preliminary data.</text>
</comment>
<evidence type="ECO:0000313" key="7">
    <source>
        <dbReference type="EMBL" id="MFH6982694.1"/>
    </source>
</evidence>
<dbReference type="Gene3D" id="3.30.300.30">
    <property type="match status" value="1"/>
</dbReference>
<dbReference type="EC" id="6.2.1.16" evidence="7"/>
<evidence type="ECO:0000256" key="1">
    <source>
        <dbReference type="ARBA" id="ARBA00006432"/>
    </source>
</evidence>
<evidence type="ECO:0000256" key="3">
    <source>
        <dbReference type="ARBA" id="ARBA00022741"/>
    </source>
</evidence>
<evidence type="ECO:0000259" key="6">
    <source>
        <dbReference type="Pfam" id="PF16177"/>
    </source>
</evidence>
<keyword evidence="3" id="KW-0547">Nucleotide-binding</keyword>
<dbReference type="NCBIfam" id="TIGR01217">
    <property type="entry name" value="ac_ac_CoA_syn"/>
    <property type="match status" value="1"/>
</dbReference>